<gene>
    <name evidence="3" type="primary">Cnig_chr_X.g24400</name>
    <name evidence="3" type="ORF">B9Z55_024400</name>
</gene>
<keyword evidence="4" id="KW-1185">Reference proteome</keyword>
<accession>A0A2G5SUD9</accession>
<feature type="domain" description="SPK" evidence="2">
    <location>
        <begin position="12"/>
        <end position="116"/>
    </location>
</feature>
<dbReference type="OrthoDB" id="10439149at2759"/>
<dbReference type="AlphaFoldDB" id="A0A2G5SUD9"/>
<feature type="compositionally biased region" description="Low complexity" evidence="1">
    <location>
        <begin position="168"/>
        <end position="179"/>
    </location>
</feature>
<protein>
    <recommendedName>
        <fullName evidence="2">SPK domain-containing protein</fullName>
    </recommendedName>
</protein>
<dbReference type="PANTHER" id="PTHR23362:SF0">
    <property type="entry name" value="CALPONIN-HOMOLOGY (CH) DOMAIN-CONTAINING PROTEIN-RELATED"/>
    <property type="match status" value="1"/>
</dbReference>
<evidence type="ECO:0000313" key="3">
    <source>
        <dbReference type="EMBL" id="PIC18549.1"/>
    </source>
</evidence>
<dbReference type="InterPro" id="IPR053315">
    <property type="entry name" value="Peptidase_C14A"/>
</dbReference>
<evidence type="ECO:0000256" key="1">
    <source>
        <dbReference type="SAM" id="MobiDB-lite"/>
    </source>
</evidence>
<dbReference type="Pfam" id="PF04435">
    <property type="entry name" value="SPK"/>
    <property type="match status" value="1"/>
</dbReference>
<dbReference type="EMBL" id="PDUG01000006">
    <property type="protein sequence ID" value="PIC18549.1"/>
    <property type="molecule type" value="Genomic_DNA"/>
</dbReference>
<name>A0A2G5SUD9_9PELO</name>
<dbReference type="Proteomes" id="UP000230233">
    <property type="component" value="Chromosome X"/>
</dbReference>
<evidence type="ECO:0000259" key="2">
    <source>
        <dbReference type="Pfam" id="PF04435"/>
    </source>
</evidence>
<dbReference type="PANTHER" id="PTHR23362">
    <property type="entry name" value="L-PLASTIN-RELATED"/>
    <property type="match status" value="1"/>
</dbReference>
<sequence length="258" mass="30395">MTFVCIDISDVIKYISDRIANYDKPESMTEWCKKVIKELPFCKFQSLTCMRARLTRALRKIENLIEYSLMEKLQLVFIFSRPVSDRFVQILKDEKFEITQDDKKRIRRFSTEDGRVVKFSDHRQVYDEPRQINVNRKKAKKIDHGKQQGENKNVPIELNGENMDTGIKQQKMQKPNQDQQSKDEFGDIGGGANHGTFNARMNYVELGKQEWINPGLGTFIRVHKFNQKTFEFEYNPLREEVQCFDQCHANFCGGKQNF</sequence>
<evidence type="ECO:0000313" key="4">
    <source>
        <dbReference type="Proteomes" id="UP000230233"/>
    </source>
</evidence>
<organism evidence="3 4">
    <name type="scientific">Caenorhabditis nigoni</name>
    <dbReference type="NCBI Taxonomy" id="1611254"/>
    <lineage>
        <taxon>Eukaryota</taxon>
        <taxon>Metazoa</taxon>
        <taxon>Ecdysozoa</taxon>
        <taxon>Nematoda</taxon>
        <taxon>Chromadorea</taxon>
        <taxon>Rhabditida</taxon>
        <taxon>Rhabditina</taxon>
        <taxon>Rhabditomorpha</taxon>
        <taxon>Rhabditoidea</taxon>
        <taxon>Rhabditidae</taxon>
        <taxon>Peloderinae</taxon>
        <taxon>Caenorhabditis</taxon>
    </lineage>
</organism>
<proteinExistence type="predicted"/>
<reference evidence="4" key="1">
    <citation type="submission" date="2017-10" db="EMBL/GenBank/DDBJ databases">
        <title>Rapid genome shrinkage in a self-fertile nematode reveals novel sperm competition proteins.</title>
        <authorList>
            <person name="Yin D."/>
            <person name="Schwarz E.M."/>
            <person name="Thomas C.G."/>
            <person name="Felde R.L."/>
            <person name="Korf I.F."/>
            <person name="Cutter A.D."/>
            <person name="Schartner C.M."/>
            <person name="Ralston E.J."/>
            <person name="Meyer B.J."/>
            <person name="Haag E.S."/>
        </authorList>
    </citation>
    <scope>NUCLEOTIDE SEQUENCE [LARGE SCALE GENOMIC DNA]</scope>
    <source>
        <strain evidence="4">JU1422</strain>
    </source>
</reference>
<comment type="caution">
    <text evidence="3">The sequence shown here is derived from an EMBL/GenBank/DDBJ whole genome shotgun (WGS) entry which is preliminary data.</text>
</comment>
<feature type="region of interest" description="Disordered" evidence="1">
    <location>
        <begin position="137"/>
        <end position="192"/>
    </location>
</feature>
<dbReference type="InterPro" id="IPR006570">
    <property type="entry name" value="SPK_dom"/>
</dbReference>